<dbReference type="OrthoDB" id="291007at2759"/>
<feature type="chain" id="PRO_5040299999" description="Secreted protein" evidence="1">
    <location>
        <begin position="19"/>
        <end position="126"/>
    </location>
</feature>
<feature type="signal peptide" evidence="1">
    <location>
        <begin position="1"/>
        <end position="18"/>
    </location>
</feature>
<keyword evidence="1" id="KW-0732">Signal</keyword>
<dbReference type="Proteomes" id="UP000799777">
    <property type="component" value="Unassembled WGS sequence"/>
</dbReference>
<evidence type="ECO:0000256" key="1">
    <source>
        <dbReference type="SAM" id="SignalP"/>
    </source>
</evidence>
<proteinExistence type="predicted"/>
<evidence type="ECO:0000313" key="2">
    <source>
        <dbReference type="EMBL" id="KAF2024799.1"/>
    </source>
</evidence>
<organism evidence="2 3">
    <name type="scientific">Setomelanomma holmii</name>
    <dbReference type="NCBI Taxonomy" id="210430"/>
    <lineage>
        <taxon>Eukaryota</taxon>
        <taxon>Fungi</taxon>
        <taxon>Dikarya</taxon>
        <taxon>Ascomycota</taxon>
        <taxon>Pezizomycotina</taxon>
        <taxon>Dothideomycetes</taxon>
        <taxon>Pleosporomycetidae</taxon>
        <taxon>Pleosporales</taxon>
        <taxon>Pleosporineae</taxon>
        <taxon>Phaeosphaeriaceae</taxon>
        <taxon>Setomelanomma</taxon>
    </lineage>
</organism>
<accession>A0A9P4H061</accession>
<feature type="non-terminal residue" evidence="2">
    <location>
        <position position="1"/>
    </location>
</feature>
<keyword evidence="3" id="KW-1185">Reference proteome</keyword>
<evidence type="ECO:0000313" key="3">
    <source>
        <dbReference type="Proteomes" id="UP000799777"/>
    </source>
</evidence>
<protein>
    <recommendedName>
        <fullName evidence="4">Secreted protein</fullName>
    </recommendedName>
</protein>
<name>A0A9P4H061_9PLEO</name>
<dbReference type="AlphaFoldDB" id="A0A9P4H061"/>
<comment type="caution">
    <text evidence="2">The sequence shown here is derived from an EMBL/GenBank/DDBJ whole genome shotgun (WGS) entry which is preliminary data.</text>
</comment>
<gene>
    <name evidence="2" type="ORF">EK21DRAFT_77957</name>
</gene>
<sequence>SMKLINLTILAFVAIASANGGPPQTCEQCRVAPDKNHCDMTTSCTYVWGHNAPGPAPYYCACHVGCAKDATNAEIQWRLPWFGSNGDPSQQGRVFVKPGVECNTLCDEWYLGKDWCKEVAEKPACM</sequence>
<dbReference type="EMBL" id="ML978284">
    <property type="protein sequence ID" value="KAF2024799.1"/>
    <property type="molecule type" value="Genomic_DNA"/>
</dbReference>
<evidence type="ECO:0008006" key="4">
    <source>
        <dbReference type="Google" id="ProtNLM"/>
    </source>
</evidence>
<reference evidence="2" key="1">
    <citation type="journal article" date="2020" name="Stud. Mycol.">
        <title>101 Dothideomycetes genomes: a test case for predicting lifestyles and emergence of pathogens.</title>
        <authorList>
            <person name="Haridas S."/>
            <person name="Albert R."/>
            <person name="Binder M."/>
            <person name="Bloem J."/>
            <person name="Labutti K."/>
            <person name="Salamov A."/>
            <person name="Andreopoulos B."/>
            <person name="Baker S."/>
            <person name="Barry K."/>
            <person name="Bills G."/>
            <person name="Bluhm B."/>
            <person name="Cannon C."/>
            <person name="Castanera R."/>
            <person name="Culley D."/>
            <person name="Daum C."/>
            <person name="Ezra D."/>
            <person name="Gonzalez J."/>
            <person name="Henrissat B."/>
            <person name="Kuo A."/>
            <person name="Liang C."/>
            <person name="Lipzen A."/>
            <person name="Lutzoni F."/>
            <person name="Magnuson J."/>
            <person name="Mondo S."/>
            <person name="Nolan M."/>
            <person name="Ohm R."/>
            <person name="Pangilinan J."/>
            <person name="Park H.-J."/>
            <person name="Ramirez L."/>
            <person name="Alfaro M."/>
            <person name="Sun H."/>
            <person name="Tritt A."/>
            <person name="Yoshinaga Y."/>
            <person name="Zwiers L.-H."/>
            <person name="Turgeon B."/>
            <person name="Goodwin S."/>
            <person name="Spatafora J."/>
            <person name="Crous P."/>
            <person name="Grigoriev I."/>
        </authorList>
    </citation>
    <scope>NUCLEOTIDE SEQUENCE</scope>
    <source>
        <strain evidence="2">CBS 110217</strain>
    </source>
</reference>